<evidence type="ECO:0000256" key="1">
    <source>
        <dbReference type="SAM" id="Phobius"/>
    </source>
</evidence>
<keyword evidence="1" id="KW-1133">Transmembrane helix</keyword>
<keyword evidence="1" id="KW-0812">Transmembrane</keyword>
<reference evidence="2" key="1">
    <citation type="submission" date="2019-01" db="EMBL/GenBank/DDBJ databases">
        <authorList>
            <consortium name="Genoscope - CEA"/>
            <person name="William W."/>
        </authorList>
    </citation>
    <scope>NUCLEOTIDE SEQUENCE</scope>
    <source>
        <strain evidence="2">CR-1</strain>
    </source>
</reference>
<name>A0A484HLZ9_9BACT</name>
<sequence length="85" mass="9595">MSGFFIGRRNRRFNKSKKGEIKLYHWISDAIEVFLEAAYRLTGRTLYGKKFSAQKPAPTHMKVAAGVLLCLILAIPVGIIMIINN</sequence>
<keyword evidence="1" id="KW-0472">Membrane</keyword>
<protein>
    <submittedName>
        <fullName evidence="2">Uncharacterized protein</fullName>
    </submittedName>
</protein>
<accession>A0A484HLZ9</accession>
<evidence type="ECO:0000313" key="2">
    <source>
        <dbReference type="EMBL" id="VEN74311.1"/>
    </source>
</evidence>
<feature type="transmembrane region" description="Helical" evidence="1">
    <location>
        <begin position="61"/>
        <end position="83"/>
    </location>
</feature>
<dbReference type="AlphaFoldDB" id="A0A484HLZ9"/>
<gene>
    <name evidence="2" type="ORF">EPICR_30246</name>
</gene>
<proteinExistence type="predicted"/>
<dbReference type="EMBL" id="CAACVI010000023">
    <property type="protein sequence ID" value="VEN74311.1"/>
    <property type="molecule type" value="Genomic_DNA"/>
</dbReference>
<organism evidence="2">
    <name type="scientific">uncultured Desulfobacteraceae bacterium</name>
    <dbReference type="NCBI Taxonomy" id="218296"/>
    <lineage>
        <taxon>Bacteria</taxon>
        <taxon>Pseudomonadati</taxon>
        <taxon>Thermodesulfobacteriota</taxon>
        <taxon>Desulfobacteria</taxon>
        <taxon>Desulfobacterales</taxon>
        <taxon>Desulfobacteraceae</taxon>
        <taxon>environmental samples</taxon>
    </lineage>
</organism>